<dbReference type="GO" id="GO:0000795">
    <property type="term" value="C:synaptonemal complex"/>
    <property type="evidence" value="ECO:0007669"/>
    <property type="project" value="InterPro"/>
</dbReference>
<dbReference type="Proteomes" id="UP000076584">
    <property type="component" value="Unassembled WGS sequence"/>
</dbReference>
<protein>
    <submittedName>
        <fullName evidence="3">E3 ubiquitin-protein ligase ccnb1ip1</fullName>
    </submittedName>
</protein>
<dbReference type="InterPro" id="IPR001841">
    <property type="entry name" value="Znf_RING"/>
</dbReference>
<evidence type="ECO:0000256" key="1">
    <source>
        <dbReference type="PROSITE-ProRule" id="PRU00175"/>
    </source>
</evidence>
<gene>
    <name evidence="3" type="ORF">CI238_08214</name>
</gene>
<dbReference type="STRING" id="1573173.A0A161WAK3"/>
<dbReference type="GO" id="GO:0061630">
    <property type="term" value="F:ubiquitin protein ligase activity"/>
    <property type="evidence" value="ECO:0007669"/>
    <property type="project" value="InterPro"/>
</dbReference>
<feature type="domain" description="RING-type" evidence="2">
    <location>
        <begin position="12"/>
        <end position="54"/>
    </location>
</feature>
<dbReference type="GO" id="GO:0008270">
    <property type="term" value="F:zinc ion binding"/>
    <property type="evidence" value="ECO:0007669"/>
    <property type="project" value="UniProtKB-KW"/>
</dbReference>
<keyword evidence="1" id="KW-0863">Zinc-finger</keyword>
<dbReference type="GO" id="GO:0007131">
    <property type="term" value="P:reciprocal meiotic recombination"/>
    <property type="evidence" value="ECO:0007669"/>
    <property type="project" value="InterPro"/>
</dbReference>
<reference evidence="3 4" key="1">
    <citation type="submission" date="2015-06" db="EMBL/GenBank/DDBJ databases">
        <title>Survival trade-offs in plant roots during colonization by closely related pathogenic and mutualistic fungi.</title>
        <authorList>
            <person name="Hacquard S."/>
            <person name="Kracher B."/>
            <person name="Hiruma K."/>
            <person name="Weinman A."/>
            <person name="Muench P."/>
            <person name="Garrido Oter R."/>
            <person name="Ver Loren van Themaat E."/>
            <person name="Dallerey J.-F."/>
            <person name="Damm U."/>
            <person name="Henrissat B."/>
            <person name="Lespinet O."/>
            <person name="Thon M."/>
            <person name="Kemen E."/>
            <person name="McHardy A.C."/>
            <person name="Schulze-Lefert P."/>
            <person name="O'Connell R.J."/>
        </authorList>
    </citation>
    <scope>NUCLEOTIDE SEQUENCE [LARGE SCALE GENOMIC DNA]</scope>
    <source>
        <strain evidence="3 4">MAFF 238704</strain>
    </source>
</reference>
<dbReference type="InterPro" id="IPR013083">
    <property type="entry name" value="Znf_RING/FYVE/PHD"/>
</dbReference>
<dbReference type="PANTHER" id="PTHR14305">
    <property type="entry name" value="E3 UBIQUITIN-PROTEIN LIGASE CCNB1IP1"/>
    <property type="match status" value="1"/>
</dbReference>
<proteinExistence type="predicted"/>
<comment type="caution">
    <text evidence="3">The sequence shown here is derived from an EMBL/GenBank/DDBJ whole genome shotgun (WGS) entry which is preliminary data.</text>
</comment>
<keyword evidence="4" id="KW-1185">Reference proteome</keyword>
<dbReference type="PANTHER" id="PTHR14305:SF0">
    <property type="entry name" value="E3 UBIQUITIN-PROTEIN LIGASE CCNB1IP1"/>
    <property type="match status" value="1"/>
</dbReference>
<sequence length="427" mass="46960">MEHTLKCNVLKCRKELGDQALVTTCSHIFCAECSNRHGLTGPVQQRRNACPACSSRLTKPGDAVVANLNLTEDYKTSVLSGLSPNVIMECAGRALSFWAYQTTQEIPWTTPTQRLRASKKKYKASLLARLPHPAWGILANIPEALSDDCDGVRRKHEELAYAYQDKCRILTQVQGLYDRVKRKAELEQMAAAALDAVDSSLQHDTHVPDSNLPEPTATLNIHEQQTEPENYGPPQPIEPDRGHRRAYVGKGQGAFLEDIVWSRPKSAQGRSDNDSMLQIHRLTIGAGDVVQTPRRTLRGHGVRSQGRFGLLMGSGLAVGTPSTRGPSGVLGNVPNPRNLAVPRGYGLGIGLSSGIRTSNIRHGNYDRLGSRGQMEHNAAQSYPRGSCLAWLFLMFFAADVQNQLLNAQLLSLRRLAICRIHDGRHVS</sequence>
<accession>A0A161WAK3</accession>
<name>A0A161WAK3_COLIC</name>
<dbReference type="AlphaFoldDB" id="A0A161WAK3"/>
<keyword evidence="1" id="KW-0862">Zinc</keyword>
<dbReference type="EMBL" id="LFIW01001749">
    <property type="protein sequence ID" value="KZL81128.1"/>
    <property type="molecule type" value="Genomic_DNA"/>
</dbReference>
<dbReference type="SUPFAM" id="SSF57850">
    <property type="entry name" value="RING/U-box"/>
    <property type="match status" value="1"/>
</dbReference>
<evidence type="ECO:0000313" key="4">
    <source>
        <dbReference type="Proteomes" id="UP000076584"/>
    </source>
</evidence>
<dbReference type="PROSITE" id="PS50089">
    <property type="entry name" value="ZF_RING_2"/>
    <property type="match status" value="1"/>
</dbReference>
<dbReference type="Pfam" id="PF14634">
    <property type="entry name" value="zf-RING_5"/>
    <property type="match status" value="1"/>
</dbReference>
<dbReference type="Gene3D" id="3.30.40.10">
    <property type="entry name" value="Zinc/RING finger domain, C3HC4 (zinc finger)"/>
    <property type="match status" value="1"/>
</dbReference>
<evidence type="ECO:0000313" key="3">
    <source>
        <dbReference type="EMBL" id="KZL81128.1"/>
    </source>
</evidence>
<organism evidence="3 4">
    <name type="scientific">Colletotrichum incanum</name>
    <name type="common">Soybean anthracnose fungus</name>
    <dbReference type="NCBI Taxonomy" id="1573173"/>
    <lineage>
        <taxon>Eukaryota</taxon>
        <taxon>Fungi</taxon>
        <taxon>Dikarya</taxon>
        <taxon>Ascomycota</taxon>
        <taxon>Pezizomycotina</taxon>
        <taxon>Sordariomycetes</taxon>
        <taxon>Hypocreomycetidae</taxon>
        <taxon>Glomerellales</taxon>
        <taxon>Glomerellaceae</taxon>
        <taxon>Colletotrichum</taxon>
        <taxon>Colletotrichum spaethianum species complex</taxon>
    </lineage>
</organism>
<keyword evidence="1" id="KW-0479">Metal-binding</keyword>
<evidence type="ECO:0000259" key="2">
    <source>
        <dbReference type="PROSITE" id="PS50089"/>
    </source>
</evidence>
<dbReference type="InterPro" id="IPR042448">
    <property type="entry name" value="CCNB1IP1"/>
</dbReference>